<feature type="domain" description="NADPH-dependent FMN reductase-like" evidence="3">
    <location>
        <begin position="9"/>
        <end position="153"/>
    </location>
</feature>
<dbReference type="InterPro" id="IPR050712">
    <property type="entry name" value="NAD(P)H-dep_reductase"/>
</dbReference>
<evidence type="ECO:0000313" key="5">
    <source>
        <dbReference type="Proteomes" id="UP001150830"/>
    </source>
</evidence>
<dbReference type="PANTHER" id="PTHR30543">
    <property type="entry name" value="CHROMATE REDUCTASE"/>
    <property type="match status" value="1"/>
</dbReference>
<dbReference type="PANTHER" id="PTHR30543:SF21">
    <property type="entry name" value="NAD(P)H-DEPENDENT FMN REDUCTASE LOT6"/>
    <property type="match status" value="1"/>
</dbReference>
<accession>A0A9X3EE92</accession>
<dbReference type="Gene3D" id="3.40.50.360">
    <property type="match status" value="1"/>
</dbReference>
<dbReference type="EMBL" id="JAPNOA010000022">
    <property type="protein sequence ID" value="MCY0965095.1"/>
    <property type="molecule type" value="Genomic_DNA"/>
</dbReference>
<evidence type="ECO:0000259" key="3">
    <source>
        <dbReference type="Pfam" id="PF03358"/>
    </source>
</evidence>
<dbReference type="Proteomes" id="UP001150830">
    <property type="component" value="Unassembled WGS sequence"/>
</dbReference>
<organism evidence="4 5">
    <name type="scientific">Parathalassolituus penaei</name>
    <dbReference type="NCBI Taxonomy" id="2997323"/>
    <lineage>
        <taxon>Bacteria</taxon>
        <taxon>Pseudomonadati</taxon>
        <taxon>Pseudomonadota</taxon>
        <taxon>Gammaproteobacteria</taxon>
        <taxon>Oceanospirillales</taxon>
        <taxon>Oceanospirillaceae</taxon>
        <taxon>Parathalassolituus</taxon>
    </lineage>
</organism>
<dbReference type="AlphaFoldDB" id="A0A9X3EE92"/>
<comment type="caution">
    <text evidence="4">The sequence shown here is derived from an EMBL/GenBank/DDBJ whole genome shotgun (WGS) entry which is preliminary data.</text>
</comment>
<name>A0A9X3EE92_9GAMM</name>
<protein>
    <submittedName>
        <fullName evidence="4">NAD(P)H-dependent oxidoreductase</fullName>
    </submittedName>
</protein>
<keyword evidence="5" id="KW-1185">Reference proteome</keyword>
<evidence type="ECO:0000313" key="4">
    <source>
        <dbReference type="EMBL" id="MCY0965095.1"/>
    </source>
</evidence>
<dbReference type="GO" id="GO:0005829">
    <property type="term" value="C:cytosol"/>
    <property type="evidence" value="ECO:0007669"/>
    <property type="project" value="TreeGrafter"/>
</dbReference>
<dbReference type="GO" id="GO:0010181">
    <property type="term" value="F:FMN binding"/>
    <property type="evidence" value="ECO:0007669"/>
    <property type="project" value="TreeGrafter"/>
</dbReference>
<dbReference type="InterPro" id="IPR005025">
    <property type="entry name" value="FMN_Rdtase-like_dom"/>
</dbReference>
<dbReference type="RefSeq" id="WP_283173312.1">
    <property type="nucleotide sequence ID" value="NZ_JAPNOA010000022.1"/>
</dbReference>
<proteinExistence type="predicted"/>
<gene>
    <name evidence="4" type="ORF">OUO13_07845</name>
</gene>
<dbReference type="GO" id="GO:0016491">
    <property type="term" value="F:oxidoreductase activity"/>
    <property type="evidence" value="ECO:0007669"/>
    <property type="project" value="InterPro"/>
</dbReference>
<reference evidence="4" key="1">
    <citation type="submission" date="2022-11" db="EMBL/GenBank/DDBJ databases">
        <title>Parathalassolutuus dongxingensis gen. nov., sp. nov., a novel member of family Oceanospirillaceae isolated from a coastal shrimp pond in Guangxi, China.</title>
        <authorList>
            <person name="Chen H."/>
        </authorList>
    </citation>
    <scope>NUCLEOTIDE SEQUENCE</scope>
    <source>
        <strain evidence="4">G-43</strain>
    </source>
</reference>
<comment type="cofactor">
    <cofactor evidence="1">
        <name>FMN</name>
        <dbReference type="ChEBI" id="CHEBI:58210"/>
    </cofactor>
</comment>
<keyword evidence="2" id="KW-0285">Flavoprotein</keyword>
<dbReference type="InterPro" id="IPR029039">
    <property type="entry name" value="Flavoprotein-like_sf"/>
</dbReference>
<dbReference type="Pfam" id="PF03358">
    <property type="entry name" value="FMN_red"/>
    <property type="match status" value="1"/>
</dbReference>
<keyword evidence="2" id="KW-0288">FMN</keyword>
<dbReference type="SUPFAM" id="SSF52218">
    <property type="entry name" value="Flavoproteins"/>
    <property type="match status" value="1"/>
</dbReference>
<sequence>MSETTQTFVTLVGSLRTGSYHTTIANTLPALAPHGVTIKQLGSIGDIPHYNADVQAEGFPEAVLAMAKQIAEADGLIIVTPEYNYSIPGVLKNALDWLSRVAPQPIANKPVLIQTATPGMAGGARAQYHLRQILVFFDALVFNKPEAMVSQVHNKIQNNELVDEDTRAFLGVQLEAFSKFAAKMNRE</sequence>
<evidence type="ECO:0000256" key="2">
    <source>
        <dbReference type="ARBA" id="ARBA00022643"/>
    </source>
</evidence>
<evidence type="ECO:0000256" key="1">
    <source>
        <dbReference type="ARBA" id="ARBA00001917"/>
    </source>
</evidence>